<proteinExistence type="predicted"/>
<dbReference type="InterPro" id="IPR050473">
    <property type="entry name" value="A2M/Complement_sys"/>
</dbReference>
<dbReference type="AlphaFoldDB" id="A0A6I9NNJ7"/>
<dbReference type="RefSeq" id="XP_010778097.1">
    <property type="nucleotide sequence ID" value="XM_010779795.1"/>
</dbReference>
<dbReference type="Gene3D" id="1.50.10.20">
    <property type="match status" value="1"/>
</dbReference>
<dbReference type="Pfam" id="PF07678">
    <property type="entry name" value="TED_complement"/>
    <property type="match status" value="1"/>
</dbReference>
<name>A0A6I9NNJ7_9TELE</name>
<organism evidence="3 4">
    <name type="scientific">Notothenia coriiceps</name>
    <name type="common">black rockcod</name>
    <dbReference type="NCBI Taxonomy" id="8208"/>
    <lineage>
        <taxon>Eukaryota</taxon>
        <taxon>Metazoa</taxon>
        <taxon>Chordata</taxon>
        <taxon>Craniata</taxon>
        <taxon>Vertebrata</taxon>
        <taxon>Euteleostomi</taxon>
        <taxon>Actinopterygii</taxon>
        <taxon>Neopterygii</taxon>
        <taxon>Teleostei</taxon>
        <taxon>Neoteleostei</taxon>
        <taxon>Acanthomorphata</taxon>
        <taxon>Eupercaria</taxon>
        <taxon>Perciformes</taxon>
        <taxon>Notothenioidei</taxon>
        <taxon>Nototheniidae</taxon>
        <taxon>Notothenia</taxon>
    </lineage>
</organism>
<dbReference type="GeneID" id="104952887"/>
<dbReference type="InterPro" id="IPR008930">
    <property type="entry name" value="Terpenoid_cyclase/PrenylTrfase"/>
</dbReference>
<dbReference type="KEGG" id="ncc:104952887"/>
<dbReference type="PROSITE" id="PS00477">
    <property type="entry name" value="ALPHA_2_MACROGLOBULIN"/>
    <property type="match status" value="1"/>
</dbReference>
<sequence>MTSCRPEGLLVKDPKIVIIDPTNKGVDGEQVVIINSGIVKKDWVPNTPTSTQISVTGREQVSALVENAVSGNSMGTLIKQPYGCGEQNIYHMTLPLIAATYFDKTNQWETVGFEKRAEALQHIKTEEV</sequence>
<dbReference type="InterPro" id="IPR011626">
    <property type="entry name" value="Alpha-macroglobulin_TED"/>
</dbReference>
<dbReference type="InterPro" id="IPR019742">
    <property type="entry name" value="MacrogloblnA2_CS"/>
</dbReference>
<evidence type="ECO:0000313" key="3">
    <source>
        <dbReference type="Proteomes" id="UP000504611"/>
    </source>
</evidence>
<reference evidence="4" key="1">
    <citation type="submission" date="2025-08" db="UniProtKB">
        <authorList>
            <consortium name="RefSeq"/>
        </authorList>
    </citation>
    <scope>IDENTIFICATION</scope>
    <source>
        <tissue evidence="4">Muscle</tissue>
    </source>
</reference>
<dbReference type="SUPFAM" id="SSF48239">
    <property type="entry name" value="Terpenoid cyclases/Protein prenyltransferases"/>
    <property type="match status" value="1"/>
</dbReference>
<evidence type="ECO:0000259" key="2">
    <source>
        <dbReference type="Pfam" id="PF07678"/>
    </source>
</evidence>
<dbReference type="GO" id="GO:0005615">
    <property type="term" value="C:extracellular space"/>
    <property type="evidence" value="ECO:0007669"/>
    <property type="project" value="InterPro"/>
</dbReference>
<evidence type="ECO:0000313" key="4">
    <source>
        <dbReference type="RefSeq" id="XP_010778097.1"/>
    </source>
</evidence>
<dbReference type="Gene3D" id="2.60.120.1540">
    <property type="match status" value="1"/>
</dbReference>
<dbReference type="SMART" id="SM01419">
    <property type="entry name" value="Thiol-ester_cl"/>
    <property type="match status" value="1"/>
</dbReference>
<evidence type="ECO:0000256" key="1">
    <source>
        <dbReference type="ARBA" id="ARBA00023157"/>
    </source>
</evidence>
<dbReference type="InterPro" id="IPR047565">
    <property type="entry name" value="Alpha-macroglob_thiol-ester_cl"/>
</dbReference>
<feature type="domain" description="Alpha-macroglobulin-like TED" evidence="2">
    <location>
        <begin position="71"/>
        <end position="124"/>
    </location>
</feature>
<dbReference type="PANTHER" id="PTHR11412">
    <property type="entry name" value="MACROGLOBULIN / COMPLEMENT"/>
    <property type="match status" value="1"/>
</dbReference>
<protein>
    <submittedName>
        <fullName evidence="4">Complement C3-like</fullName>
    </submittedName>
</protein>
<gene>
    <name evidence="4" type="primary">LOC104952887</name>
</gene>
<keyword evidence="1" id="KW-1015">Disulfide bond</keyword>
<accession>A0A6I9NNJ7</accession>
<dbReference type="OrthoDB" id="8872294at2759"/>
<keyword evidence="3" id="KW-1185">Reference proteome</keyword>
<dbReference type="PANTHER" id="PTHR11412:SF81">
    <property type="entry name" value="COMPLEMENT C3"/>
    <property type="match status" value="1"/>
</dbReference>
<dbReference type="Proteomes" id="UP000504611">
    <property type="component" value="Unplaced"/>
</dbReference>